<dbReference type="InterPro" id="IPR027417">
    <property type="entry name" value="P-loop_NTPase"/>
</dbReference>
<dbReference type="InterPro" id="IPR001041">
    <property type="entry name" value="2Fe-2S_ferredoxin-type"/>
</dbReference>
<keyword evidence="3 4" id="KW-0175">Coiled coil</keyword>
<dbReference type="OrthoDB" id="2021164at2759"/>
<feature type="coiled-coil region" evidence="4">
    <location>
        <begin position="660"/>
        <end position="708"/>
    </location>
</feature>
<gene>
    <name evidence="8" type="ORF">C2E20_8899</name>
</gene>
<organism evidence="8 9">
    <name type="scientific">Micractinium conductrix</name>
    <dbReference type="NCBI Taxonomy" id="554055"/>
    <lineage>
        <taxon>Eukaryota</taxon>
        <taxon>Viridiplantae</taxon>
        <taxon>Chlorophyta</taxon>
        <taxon>core chlorophytes</taxon>
        <taxon>Trebouxiophyceae</taxon>
        <taxon>Chlorellales</taxon>
        <taxon>Chlorellaceae</taxon>
        <taxon>Chlorella clade</taxon>
        <taxon>Micractinium</taxon>
    </lineage>
</organism>
<dbReference type="SUPFAM" id="SSF75553">
    <property type="entry name" value="Smc hinge domain"/>
    <property type="match status" value="1"/>
</dbReference>
<evidence type="ECO:0000256" key="1">
    <source>
        <dbReference type="ARBA" id="ARBA00022714"/>
    </source>
</evidence>
<dbReference type="GO" id="GO:0051276">
    <property type="term" value="P:chromosome organization"/>
    <property type="evidence" value="ECO:0007669"/>
    <property type="project" value="InterPro"/>
</dbReference>
<name>A0A2P6V051_9CHLO</name>
<dbReference type="Pfam" id="PF06470">
    <property type="entry name" value="SMC_hinge"/>
    <property type="match status" value="1"/>
</dbReference>
<dbReference type="Gene3D" id="3.30.70.1620">
    <property type="match status" value="1"/>
</dbReference>
<dbReference type="Gene3D" id="3.40.50.300">
    <property type="entry name" value="P-loop containing nucleotide triphosphate hydrolases"/>
    <property type="match status" value="1"/>
</dbReference>
<reference evidence="8 9" key="1">
    <citation type="journal article" date="2018" name="Plant J.">
        <title>Genome sequences of Chlorella sorokiniana UTEX 1602 and Micractinium conductrix SAG 241.80: implications to maltose excretion by a green alga.</title>
        <authorList>
            <person name="Arriola M.B."/>
            <person name="Velmurugan N."/>
            <person name="Zhang Y."/>
            <person name="Plunkett M.H."/>
            <person name="Hondzo H."/>
            <person name="Barney B.M."/>
        </authorList>
    </citation>
    <scope>NUCLEOTIDE SEQUENCE [LARGE SCALE GENOMIC DNA]</scope>
    <source>
        <strain evidence="8 9">SAG 241.80</strain>
    </source>
</reference>
<evidence type="ECO:0000256" key="4">
    <source>
        <dbReference type="SAM" id="Coils"/>
    </source>
</evidence>
<feature type="coiled-coil region" evidence="4">
    <location>
        <begin position="156"/>
        <end position="238"/>
    </location>
</feature>
<dbReference type="EMBL" id="LHPF02000059">
    <property type="protein sequence ID" value="PSC67424.1"/>
    <property type="molecule type" value="Genomic_DNA"/>
</dbReference>
<dbReference type="Gene3D" id="3.10.20.30">
    <property type="match status" value="1"/>
</dbReference>
<feature type="compositionally biased region" description="Low complexity" evidence="5">
    <location>
        <begin position="320"/>
        <end position="332"/>
    </location>
</feature>
<proteinExistence type="predicted"/>
<feature type="coiled-coil region" evidence="4">
    <location>
        <begin position="65"/>
        <end position="113"/>
    </location>
</feature>
<protein>
    <submittedName>
        <fullName evidence="8">Chromosome segregation SMC</fullName>
    </submittedName>
</protein>
<evidence type="ECO:0000256" key="5">
    <source>
        <dbReference type="SAM" id="MobiDB-lite"/>
    </source>
</evidence>
<dbReference type="Proteomes" id="UP000239649">
    <property type="component" value="Unassembled WGS sequence"/>
</dbReference>
<dbReference type="InterPro" id="IPR003395">
    <property type="entry name" value="RecF/RecN/SMC_N"/>
</dbReference>
<keyword evidence="2" id="KW-0411">Iron-sulfur</keyword>
<dbReference type="InterPro" id="IPR010935">
    <property type="entry name" value="SMC_hinge"/>
</dbReference>
<feature type="domain" description="RecF/RecN/SMC N-terminal" evidence="6">
    <location>
        <begin position="3"/>
        <end position="1051"/>
    </location>
</feature>
<dbReference type="SUPFAM" id="SSF54292">
    <property type="entry name" value="2Fe-2S ferredoxin-like"/>
    <property type="match status" value="1"/>
</dbReference>
<comment type="caution">
    <text evidence="8">The sequence shown here is derived from an EMBL/GenBank/DDBJ whole genome shotgun (WGS) entry which is preliminary data.</text>
</comment>
<feature type="coiled-coil region" evidence="4">
    <location>
        <begin position="568"/>
        <end position="608"/>
    </location>
</feature>
<evidence type="ECO:0000259" key="7">
    <source>
        <dbReference type="Pfam" id="PF06470"/>
    </source>
</evidence>
<sequence length="1216" mass="124857">MRDGSRAFRVDSRNRSGREVRQFLRGLGVRLEGGGAVVRQARVTALADSARPGELAALVAEASGLGLWDDEVAAAEEELQRTRRALGEVQGGLATLERAVAGHQEQLEALERLELLDRETAELAQQQGGLLSAALAHCRANAAAATADGGAAALNIMAAREALARAHSQVEAAQAALAAAHRQQGEEASGSGGLLALQARMAAAEAELRLAEEQAARLQHLQSALAASAAEAQQLEVARAQAAANLTACQLAQRRVDSDLGLAEGEAAGAELAASVAAEERRLAAAVAAKQAAAAAAGSLAEEMQRRLLALQEEHAQLAAAAQQSGGSSGVEQEQDAAAVRKAGQEQRTRLRHLQQQEQCLAAEAGTLAARLPSCTGGGAAAAAAGVPGGAPPPPCRPLHQCFTFRDPQQCSRYSEALTVLGGGKLGVVVADSLEAAGQLLAGGGAGGARIWPLDSLQAADRTSQQHRAAQAFPEGHVVLPLDLLTFQPAFRPAILRAFGGRVVAASDAVAEQLVTRFGLSSVTLDGRLASRGTLQGGWRGGGAGKQQGPLHLKLSLDAATQGLAVVRREAEAAQAALEGSLQRLREVAAAQEAAAAAGAELAAAEREVVGCSATLAAQSAAQADARAALALLQAELAGKRQLLAVLQQCGGSGGGKGAKQALQREHRRLEAAAQELEKAAQDAGAQLAAAAERREALQAELELLVVQEEAAAADGGGGAEEVLEGRRAEMEAASAALAGRRADLAAQSAAVMAAEREAEQAADRLTDAERALAAAEREAAATGEAVQRGEAESSELRQQLAALVAEVPELEAVLQAAPDTGSADLAGDAEKGGAPRSVAALRKACGVAARQRQRLLQERSRSSATALPMAEQLRFREQKAALEAARRQAATLATAAQRLQEGIQGSSGQVLAAHESVFRSVASAFASLTQAVLPAYRVRLRKVGGEVRSGLRLEYAPRRSSGSYEGGDSSDADEEAGKEGDGVEARASGGWRTGLDALSGGQRTMVSLALVVAASLAGGGSSVMLMDEVDAALDEANQHAVARLFDSLSSGVVGAGSGGGCAQILCVSHNAAFQALSGHVVSLTRAMATALLHAQPAGARVAAPAARPLRPALPGGLHAARPAIQGAWRRRGAAAAPLAAYKIKFVGLKGEESEIECPEDQYILDAAEDAESGTVNQDDQSFLDDEQMKQGFVLLCVAYSTSDAVIQTHQEEKLY</sequence>
<dbReference type="InterPro" id="IPR036010">
    <property type="entry name" value="2Fe-2S_ferredoxin-like_sf"/>
</dbReference>
<evidence type="ECO:0000259" key="6">
    <source>
        <dbReference type="Pfam" id="PF02463"/>
    </source>
</evidence>
<accession>A0A2P6V051</accession>
<keyword evidence="1" id="KW-0001">2Fe-2S</keyword>
<feature type="region of interest" description="Disordered" evidence="5">
    <location>
        <begin position="959"/>
        <end position="989"/>
    </location>
</feature>
<dbReference type="InterPro" id="IPR036277">
    <property type="entry name" value="SMC_hinge_sf"/>
</dbReference>
<dbReference type="AlphaFoldDB" id="A0A2P6V051"/>
<feature type="region of interest" description="Disordered" evidence="5">
    <location>
        <begin position="774"/>
        <end position="793"/>
    </location>
</feature>
<evidence type="ECO:0000256" key="3">
    <source>
        <dbReference type="ARBA" id="ARBA00023054"/>
    </source>
</evidence>
<evidence type="ECO:0000313" key="9">
    <source>
        <dbReference type="Proteomes" id="UP000239649"/>
    </source>
</evidence>
<evidence type="ECO:0000256" key="2">
    <source>
        <dbReference type="ARBA" id="ARBA00023014"/>
    </source>
</evidence>
<dbReference type="GO" id="GO:0005524">
    <property type="term" value="F:ATP binding"/>
    <property type="evidence" value="ECO:0007669"/>
    <property type="project" value="InterPro"/>
</dbReference>
<dbReference type="Pfam" id="PF02463">
    <property type="entry name" value="SMC_N"/>
    <property type="match status" value="1"/>
</dbReference>
<feature type="region of interest" description="Disordered" evidence="5">
    <location>
        <begin position="320"/>
        <end position="346"/>
    </location>
</feature>
<dbReference type="InterPro" id="IPR012675">
    <property type="entry name" value="Beta-grasp_dom_sf"/>
</dbReference>
<dbReference type="SUPFAM" id="SSF52540">
    <property type="entry name" value="P-loop containing nucleoside triphosphate hydrolases"/>
    <property type="match status" value="1"/>
</dbReference>
<dbReference type="PANTHER" id="PTHR43977">
    <property type="entry name" value="STRUCTURAL MAINTENANCE OF CHROMOSOMES PROTEIN 3"/>
    <property type="match status" value="1"/>
</dbReference>
<feature type="compositionally biased region" description="Basic and acidic residues" evidence="5">
    <location>
        <begin position="976"/>
        <end position="985"/>
    </location>
</feature>
<keyword evidence="1" id="KW-0408">Iron</keyword>
<keyword evidence="1" id="KW-0479">Metal-binding</keyword>
<keyword evidence="9" id="KW-1185">Reference proteome</keyword>
<evidence type="ECO:0000313" key="8">
    <source>
        <dbReference type="EMBL" id="PSC67424.1"/>
    </source>
</evidence>
<dbReference type="GO" id="GO:0051537">
    <property type="term" value="F:2 iron, 2 sulfur cluster binding"/>
    <property type="evidence" value="ECO:0007669"/>
    <property type="project" value="UniProtKB-KW"/>
</dbReference>
<dbReference type="GO" id="GO:0005694">
    <property type="term" value="C:chromosome"/>
    <property type="evidence" value="ECO:0007669"/>
    <property type="project" value="InterPro"/>
</dbReference>
<feature type="domain" description="SMC hinge" evidence="7">
    <location>
        <begin position="413"/>
        <end position="514"/>
    </location>
</feature>
<dbReference type="CDD" id="cd00207">
    <property type="entry name" value="fer2"/>
    <property type="match status" value="1"/>
</dbReference>